<dbReference type="PANTHER" id="PTHR30055:SF234">
    <property type="entry name" value="HTH-TYPE TRANSCRIPTIONAL REGULATOR BETI"/>
    <property type="match status" value="1"/>
</dbReference>
<evidence type="ECO:0000256" key="2">
    <source>
        <dbReference type="ARBA" id="ARBA00023125"/>
    </source>
</evidence>
<evidence type="ECO:0000256" key="3">
    <source>
        <dbReference type="ARBA" id="ARBA00023163"/>
    </source>
</evidence>
<dbReference type="PRINTS" id="PR00455">
    <property type="entry name" value="HTHTETR"/>
</dbReference>
<comment type="caution">
    <text evidence="6">The sequence shown here is derived from an EMBL/GenBank/DDBJ whole genome shotgun (WGS) entry which is preliminary data.</text>
</comment>
<evidence type="ECO:0000313" key="7">
    <source>
        <dbReference type="Proteomes" id="UP001314635"/>
    </source>
</evidence>
<dbReference type="Pfam" id="PF00440">
    <property type="entry name" value="TetR_N"/>
    <property type="match status" value="1"/>
</dbReference>
<keyword evidence="3" id="KW-0804">Transcription</keyword>
<reference evidence="7" key="1">
    <citation type="journal article" date="2021" name="ISME J.">
        <title>Evolutionary origin and ecological implication of a unique nif island in free-living Bradyrhizobium lineages.</title>
        <authorList>
            <person name="Tao J."/>
        </authorList>
    </citation>
    <scope>NUCLEOTIDE SEQUENCE [LARGE SCALE GENOMIC DNA]</scope>
    <source>
        <strain evidence="7">SZCCT0094</strain>
    </source>
</reference>
<dbReference type="Gene3D" id="1.10.10.60">
    <property type="entry name" value="Homeodomain-like"/>
    <property type="match status" value="1"/>
</dbReference>
<evidence type="ECO:0000256" key="1">
    <source>
        <dbReference type="ARBA" id="ARBA00023015"/>
    </source>
</evidence>
<organism evidence="6 7">
    <name type="scientific">Bradyrhizobium denitrificans</name>
    <dbReference type="NCBI Taxonomy" id="2734912"/>
    <lineage>
        <taxon>Bacteria</taxon>
        <taxon>Pseudomonadati</taxon>
        <taxon>Pseudomonadota</taxon>
        <taxon>Alphaproteobacteria</taxon>
        <taxon>Hyphomicrobiales</taxon>
        <taxon>Nitrobacteraceae</taxon>
        <taxon>Bradyrhizobium</taxon>
    </lineage>
</organism>
<dbReference type="Proteomes" id="UP001314635">
    <property type="component" value="Unassembled WGS sequence"/>
</dbReference>
<evidence type="ECO:0000313" key="6">
    <source>
        <dbReference type="EMBL" id="MBR1138737.1"/>
    </source>
</evidence>
<feature type="domain" description="HTH tetR-type" evidence="5">
    <location>
        <begin position="5"/>
        <end position="65"/>
    </location>
</feature>
<dbReference type="Gene3D" id="1.10.357.10">
    <property type="entry name" value="Tetracycline Repressor, domain 2"/>
    <property type="match status" value="1"/>
</dbReference>
<evidence type="ECO:0000259" key="5">
    <source>
        <dbReference type="PROSITE" id="PS50977"/>
    </source>
</evidence>
<dbReference type="PANTHER" id="PTHR30055">
    <property type="entry name" value="HTH-TYPE TRANSCRIPTIONAL REGULATOR RUTR"/>
    <property type="match status" value="1"/>
</dbReference>
<keyword evidence="2 4" id="KW-0238">DNA-binding</keyword>
<proteinExistence type="predicted"/>
<dbReference type="PROSITE" id="PS50977">
    <property type="entry name" value="HTH_TETR_2"/>
    <property type="match status" value="1"/>
</dbReference>
<dbReference type="InterPro" id="IPR001647">
    <property type="entry name" value="HTH_TetR"/>
</dbReference>
<keyword evidence="7" id="KW-1185">Reference proteome</keyword>
<feature type="DNA-binding region" description="H-T-H motif" evidence="4">
    <location>
        <begin position="28"/>
        <end position="47"/>
    </location>
</feature>
<accession>A0ABS5GBP0</accession>
<gene>
    <name evidence="6" type="ORF">JQ619_23515</name>
</gene>
<dbReference type="InterPro" id="IPR009057">
    <property type="entry name" value="Homeodomain-like_sf"/>
</dbReference>
<sequence length="202" mass="22075">MKSRSPSLARICDAAVQHFAVVGYDAASLNEIAGMVGIRKASLYSHVASKDELFLLVLEDAAEIERDFVTATLAAPPSAGEPGGAYIEVLAARYDASVHLRFLLRTAFLPPVALKPVIGKIYIGFLECLQACFLAQVPDVLSPPDRSRFGHAYLGIVESLFVVMIYADQAETVIRKEAMWRMFRDALALRMSRASGTSLRPE</sequence>
<protein>
    <submittedName>
        <fullName evidence="6">TetR/AcrR family transcriptional regulator</fullName>
    </submittedName>
</protein>
<dbReference type="RefSeq" id="WP_211400750.1">
    <property type="nucleotide sequence ID" value="NZ_JAFCLK010000023.1"/>
</dbReference>
<keyword evidence="1" id="KW-0805">Transcription regulation</keyword>
<evidence type="ECO:0000256" key="4">
    <source>
        <dbReference type="PROSITE-ProRule" id="PRU00335"/>
    </source>
</evidence>
<name>A0ABS5GBP0_9BRAD</name>
<dbReference type="SUPFAM" id="SSF46689">
    <property type="entry name" value="Homeodomain-like"/>
    <property type="match status" value="1"/>
</dbReference>
<dbReference type="InterPro" id="IPR050109">
    <property type="entry name" value="HTH-type_TetR-like_transc_reg"/>
</dbReference>
<dbReference type="EMBL" id="JAFCLK010000023">
    <property type="protein sequence ID" value="MBR1138737.1"/>
    <property type="molecule type" value="Genomic_DNA"/>
</dbReference>